<dbReference type="Gene3D" id="3.20.20.140">
    <property type="entry name" value="Metal-dependent hydrolases"/>
    <property type="match status" value="1"/>
</dbReference>
<evidence type="ECO:0000313" key="2">
    <source>
        <dbReference type="EMBL" id="ORW22433.1"/>
    </source>
</evidence>
<dbReference type="OrthoDB" id="3189065at2"/>
<dbReference type="InterPro" id="IPR050287">
    <property type="entry name" value="MTA/SAH_deaminase"/>
</dbReference>
<evidence type="ECO:0000313" key="3">
    <source>
        <dbReference type="Proteomes" id="UP000193529"/>
    </source>
</evidence>
<proteinExistence type="predicted"/>
<dbReference type="SUPFAM" id="SSF51556">
    <property type="entry name" value="Metallo-dependent hydrolases"/>
    <property type="match status" value="1"/>
</dbReference>
<dbReference type="GO" id="GO:0016810">
    <property type="term" value="F:hydrolase activity, acting on carbon-nitrogen (but not peptide) bonds"/>
    <property type="evidence" value="ECO:0007669"/>
    <property type="project" value="InterPro"/>
</dbReference>
<dbReference type="InterPro" id="IPR006680">
    <property type="entry name" value="Amidohydro-rel"/>
</dbReference>
<name>A0A1X1ZGB3_9MYCO</name>
<protein>
    <recommendedName>
        <fullName evidence="1">Amidohydrolase-related domain-containing protein</fullName>
    </recommendedName>
</protein>
<dbReference type="InterPro" id="IPR032466">
    <property type="entry name" value="Metal_Hydrolase"/>
</dbReference>
<dbReference type="Pfam" id="PF01979">
    <property type="entry name" value="Amidohydro_1"/>
    <property type="match status" value="1"/>
</dbReference>
<dbReference type="STRING" id="153971.AWC19_13205"/>
<accession>A0A1X1ZGB3</accession>
<reference evidence="2 3" key="1">
    <citation type="submission" date="2016-01" db="EMBL/GenBank/DDBJ databases">
        <title>The new phylogeny of the genus Mycobacterium.</title>
        <authorList>
            <person name="Tarcisio F."/>
            <person name="Conor M."/>
            <person name="Antonella G."/>
            <person name="Elisabetta G."/>
            <person name="Giulia F.S."/>
            <person name="Sara T."/>
            <person name="Anna F."/>
            <person name="Clotilde B."/>
            <person name="Roberto B."/>
            <person name="Veronica D.S."/>
            <person name="Fabio R."/>
            <person name="Monica P."/>
            <person name="Olivier J."/>
            <person name="Enrico T."/>
            <person name="Nicola S."/>
        </authorList>
    </citation>
    <scope>NUCLEOTIDE SEQUENCE [LARGE SCALE GENOMIC DNA]</scope>
    <source>
        <strain evidence="2 3">DSM 44572</strain>
    </source>
</reference>
<dbReference type="RefSeq" id="WP_085079383.1">
    <property type="nucleotide sequence ID" value="NZ_JACKRZ010000163.1"/>
</dbReference>
<dbReference type="SUPFAM" id="SSF51338">
    <property type="entry name" value="Composite domain of metallo-dependent hydrolases"/>
    <property type="match status" value="2"/>
</dbReference>
<dbReference type="Gene3D" id="2.30.40.10">
    <property type="entry name" value="Urease, subunit C, domain 1"/>
    <property type="match status" value="1"/>
</dbReference>
<dbReference type="EMBL" id="LQPJ01000113">
    <property type="protein sequence ID" value="ORW22433.1"/>
    <property type="molecule type" value="Genomic_DNA"/>
</dbReference>
<gene>
    <name evidence="2" type="ORF">AWC19_13205</name>
</gene>
<sequence length="469" mass="50399">MQRLLITGATILSADPAIGVLDSGDLLIYDSKIVEVAPTIDATDCEIVEATGRIALPGFIDTHRHVWESVLRNVAADWQGSHYFSGIRAMLGGYFGPDEIYAANLVGVVEALDMGITSIFDWSHNINTPECADAAVLALKESGGRVLFGLGDPNALWLPISDVASDADLAKRIRTQYFNANTGLVTMALSVRGPEYTTPTVTHQDVALARDLDLKMSIHVGNGARLAANDAPVIVLNEAGLIGPDMLFVHCNQSTDEELRIMADAGCPPPSVTPDSEAHFGLGFPAASRLMELGLRPSLGIDIVINALGDMFGTFRTLAALERARQHESAESMPERLQVTARDLLEMATIEGARSVWKSDLIGSLTPGKQADIVLLRADTLHHAPINNLYGAVALGSHAGDVESVLVAGKFVKRDGVLSADVARIRRLAEQARDTVVRRAYDDGHRSVSVTGEWFPDPYIRRTGDAHKG</sequence>
<dbReference type="PANTHER" id="PTHR43794">
    <property type="entry name" value="AMINOHYDROLASE SSNA-RELATED"/>
    <property type="match status" value="1"/>
</dbReference>
<evidence type="ECO:0000259" key="1">
    <source>
        <dbReference type="Pfam" id="PF01979"/>
    </source>
</evidence>
<dbReference type="PANTHER" id="PTHR43794:SF5">
    <property type="entry name" value="CHLOROHYDROLASE FAMILY PROTEIN"/>
    <property type="match status" value="1"/>
</dbReference>
<comment type="caution">
    <text evidence="2">The sequence shown here is derived from an EMBL/GenBank/DDBJ whole genome shotgun (WGS) entry which is preliminary data.</text>
</comment>
<dbReference type="InterPro" id="IPR011059">
    <property type="entry name" value="Metal-dep_hydrolase_composite"/>
</dbReference>
<dbReference type="AlphaFoldDB" id="A0A1X1ZGB3"/>
<organism evidence="2 3">
    <name type="scientific">Mycobacterium palustre</name>
    <dbReference type="NCBI Taxonomy" id="153971"/>
    <lineage>
        <taxon>Bacteria</taxon>
        <taxon>Bacillati</taxon>
        <taxon>Actinomycetota</taxon>
        <taxon>Actinomycetes</taxon>
        <taxon>Mycobacteriales</taxon>
        <taxon>Mycobacteriaceae</taxon>
        <taxon>Mycobacterium</taxon>
        <taxon>Mycobacterium simiae complex</taxon>
    </lineage>
</organism>
<keyword evidence="3" id="KW-1185">Reference proteome</keyword>
<dbReference type="Proteomes" id="UP000193529">
    <property type="component" value="Unassembled WGS sequence"/>
</dbReference>
<feature type="domain" description="Amidohydrolase-related" evidence="1">
    <location>
        <begin position="54"/>
        <end position="412"/>
    </location>
</feature>
<dbReference type="NCBIfam" id="NF006056">
    <property type="entry name" value="PRK08204.1"/>
    <property type="match status" value="1"/>
</dbReference>